<dbReference type="PANTHER" id="PTHR11070:SF55">
    <property type="entry name" value="DNA 3'-5' HELICASE"/>
    <property type="match status" value="1"/>
</dbReference>
<dbReference type="InterPro" id="IPR027417">
    <property type="entry name" value="P-loop_NTPase"/>
</dbReference>
<dbReference type="eggNOG" id="COG2887">
    <property type="taxonomic scope" value="Bacteria"/>
</dbReference>
<dbReference type="Gene3D" id="3.40.50.300">
    <property type="entry name" value="P-loop containing nucleotide triphosphate hydrolases"/>
    <property type="match status" value="4"/>
</dbReference>
<feature type="region of interest" description="Disordered" evidence="15">
    <location>
        <begin position="375"/>
        <end position="402"/>
    </location>
</feature>
<evidence type="ECO:0000256" key="10">
    <source>
        <dbReference type="ARBA" id="ARBA00023235"/>
    </source>
</evidence>
<dbReference type="SUPFAM" id="SSF52540">
    <property type="entry name" value="P-loop containing nucleoside triphosphate hydrolases"/>
    <property type="match status" value="1"/>
</dbReference>
<dbReference type="EC" id="5.6.2.4" evidence="12"/>
<evidence type="ECO:0000256" key="6">
    <source>
        <dbReference type="ARBA" id="ARBA00022839"/>
    </source>
</evidence>
<feature type="region of interest" description="Disordered" evidence="15">
    <location>
        <begin position="1289"/>
        <end position="1316"/>
    </location>
</feature>
<gene>
    <name evidence="18" type="ORF">BMIN_0211</name>
</gene>
<evidence type="ECO:0000256" key="7">
    <source>
        <dbReference type="ARBA" id="ARBA00022840"/>
    </source>
</evidence>
<keyword evidence="9" id="KW-0234">DNA repair</keyword>
<dbReference type="GO" id="GO:0016887">
    <property type="term" value="F:ATP hydrolysis activity"/>
    <property type="evidence" value="ECO:0007669"/>
    <property type="project" value="RHEA"/>
</dbReference>
<dbReference type="Gene3D" id="3.90.320.10">
    <property type="match status" value="1"/>
</dbReference>
<dbReference type="InterPro" id="IPR014016">
    <property type="entry name" value="UvrD-like_ATP-bd"/>
</dbReference>
<dbReference type="GO" id="GO:0005524">
    <property type="term" value="F:ATP binding"/>
    <property type="evidence" value="ECO:0007669"/>
    <property type="project" value="UniProtKB-UniRule"/>
</dbReference>
<evidence type="ECO:0000256" key="14">
    <source>
        <dbReference type="PROSITE-ProRule" id="PRU00560"/>
    </source>
</evidence>
<evidence type="ECO:0000256" key="15">
    <source>
        <dbReference type="SAM" id="MobiDB-lite"/>
    </source>
</evidence>
<feature type="region of interest" description="Disordered" evidence="15">
    <location>
        <begin position="158"/>
        <end position="185"/>
    </location>
</feature>
<evidence type="ECO:0000259" key="16">
    <source>
        <dbReference type="PROSITE" id="PS51198"/>
    </source>
</evidence>
<dbReference type="PROSITE" id="PS51217">
    <property type="entry name" value="UVRD_HELICASE_CTER"/>
    <property type="match status" value="1"/>
</dbReference>
<evidence type="ECO:0000256" key="12">
    <source>
        <dbReference type="ARBA" id="ARBA00034808"/>
    </source>
</evidence>
<keyword evidence="3" id="KW-0227">DNA damage</keyword>
<keyword evidence="7 14" id="KW-0067">ATP-binding</keyword>
<dbReference type="EMBL" id="JGZD01000009">
    <property type="protein sequence ID" value="KFI72319.1"/>
    <property type="molecule type" value="Genomic_DNA"/>
</dbReference>
<dbReference type="Pfam" id="PF13361">
    <property type="entry name" value="UvrD_C"/>
    <property type="match status" value="2"/>
</dbReference>
<protein>
    <recommendedName>
        <fullName evidence="12">DNA 3'-5' helicase</fullName>
        <ecNumber evidence="12">5.6.2.4</ecNumber>
    </recommendedName>
</protein>
<name>A0A087BMR9_9BIFI</name>
<comment type="catalytic activity">
    <reaction evidence="13">
        <text>ATP + H2O = ADP + phosphate + H(+)</text>
        <dbReference type="Rhea" id="RHEA:13065"/>
        <dbReference type="ChEBI" id="CHEBI:15377"/>
        <dbReference type="ChEBI" id="CHEBI:15378"/>
        <dbReference type="ChEBI" id="CHEBI:30616"/>
        <dbReference type="ChEBI" id="CHEBI:43474"/>
        <dbReference type="ChEBI" id="CHEBI:456216"/>
        <dbReference type="EC" id="5.6.2.4"/>
    </reaction>
</comment>
<keyword evidence="8" id="KW-0238">DNA-binding</keyword>
<dbReference type="eggNOG" id="COG0210">
    <property type="taxonomic scope" value="Bacteria"/>
</dbReference>
<dbReference type="GO" id="GO:0033202">
    <property type="term" value="C:DNA helicase complex"/>
    <property type="evidence" value="ECO:0007669"/>
    <property type="project" value="TreeGrafter"/>
</dbReference>
<feature type="region of interest" description="Disordered" evidence="15">
    <location>
        <begin position="244"/>
        <end position="265"/>
    </location>
</feature>
<dbReference type="InterPro" id="IPR014017">
    <property type="entry name" value="DNA_helicase_UvrD-like_C"/>
</dbReference>
<keyword evidence="5 14" id="KW-0347">Helicase</keyword>
<dbReference type="GO" id="GO:0004527">
    <property type="term" value="F:exonuclease activity"/>
    <property type="evidence" value="ECO:0007669"/>
    <property type="project" value="UniProtKB-KW"/>
</dbReference>
<dbReference type="GO" id="GO:0003677">
    <property type="term" value="F:DNA binding"/>
    <property type="evidence" value="ECO:0007669"/>
    <property type="project" value="UniProtKB-KW"/>
</dbReference>
<keyword evidence="4 14" id="KW-0378">Hydrolase</keyword>
<dbReference type="Proteomes" id="UP000029014">
    <property type="component" value="Unassembled WGS sequence"/>
</dbReference>
<dbReference type="GO" id="GO:0000725">
    <property type="term" value="P:recombinational repair"/>
    <property type="evidence" value="ECO:0007669"/>
    <property type="project" value="TreeGrafter"/>
</dbReference>
<evidence type="ECO:0000259" key="17">
    <source>
        <dbReference type="PROSITE" id="PS51217"/>
    </source>
</evidence>
<proteinExistence type="predicted"/>
<evidence type="ECO:0000256" key="2">
    <source>
        <dbReference type="ARBA" id="ARBA00022741"/>
    </source>
</evidence>
<reference evidence="18 19" key="1">
    <citation type="submission" date="2014-03" db="EMBL/GenBank/DDBJ databases">
        <title>Genomics of Bifidobacteria.</title>
        <authorList>
            <person name="Ventura M."/>
            <person name="Milani C."/>
            <person name="Lugli G.A."/>
        </authorList>
    </citation>
    <scope>NUCLEOTIDE SEQUENCE [LARGE SCALE GENOMIC DNA]</scope>
    <source>
        <strain evidence="18 19">LMG 11592</strain>
    </source>
</reference>
<dbReference type="InterPro" id="IPR000212">
    <property type="entry name" value="DNA_helicase_UvrD/REP"/>
</dbReference>
<dbReference type="Pfam" id="PF12705">
    <property type="entry name" value="PDDEXK_1"/>
    <property type="match status" value="1"/>
</dbReference>
<evidence type="ECO:0000256" key="5">
    <source>
        <dbReference type="ARBA" id="ARBA00022806"/>
    </source>
</evidence>
<keyword evidence="10" id="KW-0413">Isomerase</keyword>
<dbReference type="Gene3D" id="1.10.486.10">
    <property type="entry name" value="PCRA, domain 4"/>
    <property type="match status" value="1"/>
</dbReference>
<evidence type="ECO:0000256" key="1">
    <source>
        <dbReference type="ARBA" id="ARBA00022722"/>
    </source>
</evidence>
<feature type="compositionally biased region" description="Acidic residues" evidence="15">
    <location>
        <begin position="1292"/>
        <end position="1301"/>
    </location>
</feature>
<evidence type="ECO:0000256" key="9">
    <source>
        <dbReference type="ARBA" id="ARBA00023204"/>
    </source>
</evidence>
<dbReference type="InterPro" id="IPR038726">
    <property type="entry name" value="PDDEXK_AddAB-type"/>
</dbReference>
<comment type="caution">
    <text evidence="18">The sequence shown here is derived from an EMBL/GenBank/DDBJ whole genome shotgun (WGS) entry which is preliminary data.</text>
</comment>
<comment type="catalytic activity">
    <reaction evidence="11">
        <text>Couples ATP hydrolysis with the unwinding of duplex DNA by translocating in the 3'-5' direction.</text>
        <dbReference type="EC" id="5.6.2.4"/>
    </reaction>
</comment>
<dbReference type="STRING" id="1693.BMIN_0211"/>
<dbReference type="PROSITE" id="PS51198">
    <property type="entry name" value="UVRD_HELICASE_ATP_BIND"/>
    <property type="match status" value="1"/>
</dbReference>
<keyword evidence="2 14" id="KW-0547">Nucleotide-binding</keyword>
<evidence type="ECO:0000313" key="19">
    <source>
        <dbReference type="Proteomes" id="UP000029014"/>
    </source>
</evidence>
<keyword evidence="1" id="KW-0540">Nuclease</keyword>
<dbReference type="PANTHER" id="PTHR11070">
    <property type="entry name" value="UVRD / RECB / PCRA DNA HELICASE FAMILY MEMBER"/>
    <property type="match status" value="1"/>
</dbReference>
<keyword evidence="19" id="KW-1185">Reference proteome</keyword>
<dbReference type="RefSeq" id="WP_420796717.1">
    <property type="nucleotide sequence ID" value="NZ_JGZD01000009.1"/>
</dbReference>
<evidence type="ECO:0000313" key="18">
    <source>
        <dbReference type="EMBL" id="KFI72319.1"/>
    </source>
</evidence>
<accession>A0A087BMR9</accession>
<feature type="domain" description="UvrD-like helicase C-terminal" evidence="17">
    <location>
        <begin position="468"/>
        <end position="819"/>
    </location>
</feature>
<keyword evidence="6" id="KW-0269">Exonuclease</keyword>
<feature type="region of interest" description="Disordered" evidence="15">
    <location>
        <begin position="475"/>
        <end position="500"/>
    </location>
</feature>
<feature type="compositionally biased region" description="Basic and acidic residues" evidence="15">
    <location>
        <begin position="383"/>
        <end position="398"/>
    </location>
</feature>
<feature type="binding site" evidence="14">
    <location>
        <begin position="33"/>
        <end position="40"/>
    </location>
    <ligand>
        <name>ATP</name>
        <dbReference type="ChEBI" id="CHEBI:30616"/>
    </ligand>
</feature>
<sequence length="1403" mass="153019">MDASPRTEGGFRPTPEQQAVIDAPRDEDVLVVAGAGSGKTTTMTRRIVALTERDHVPAERILGLTFTRKAATELMERVSGEIARSLPADRPDSYERLVMKPHISTYDAFFQSIVAQYGLLVGMDPHTRPLSDAGSIQIITDIVGDDMDALFADALGDDSDGGRDASADDDADAAGDNIAGAGSADADGDAGALNVLVSDVRSLSQNIASSMIDESCPTMEDAIASIRSWDEHFLRTLGNLRPSGIPVDDSGSRPKPPQPSSTALGSMDFEQWVARDGVTTRSRKPKIVPYQAHVVDYLVRRTRRRELLLSLVERYQKEKRRLGMAEFSDFTIAALQLVMRFPSIGSQYRRRFSHVFLDEYQDTSTTQATVLAALFHPNDTGENGDRRNGDKGNGDRGNRSAVTAVGDPYQSIYSWRGASPGAFRLFMRKFGVTRRPYELTITQRNPEVVLAAANRLTDAFHKSYRVDSNVPSDLREVPVSRLAPPKKASPSEDVSSEDPADSPSFALMGFGTRLEEADAVACFARDFIIRHPRVRGRDGDGDGNHRPSVAILFRSRSTMRFFGDALRRHGLTYAMAGNNPLLDRPDMADMLSLLRAAADHSSSRSLLRLLASPRMGMSISDLKTLSSAADAANADYQFLALKQAGLVDDSVGRTAVDRARAVRALRDDVSLPTGVFLADFMMSEQCDAALSRAGMSERGRHDVHRVSAMLRQVEEAARHSIADAVRASADALDLDIDTAVASVAGDDQAAALASSYPDAMDTVLGQVDSFIQELPAGRRGTVAGFLSWLDAMTRDPDGPAMEVDSGVDAVLMTIHQAKGLEWPAVAVVGMADGLFPTSQGEHLRVSKPDDEDWAQDRGPEYRATSSCWLDTPDAVPAPVRADRDIIPRFPHSGTLDDIHDAATLEHEFVDALYGVSGERHAPGDEYLGQYEEYGRLRHEDERRLAYVALTRAESSVMLTYSSRSSTPWSEERGGQIVRLDPDEGKDAKVRRASNFWRELHAAWGRDVDAGMTVERHVEDEIAGRPDGVPDGYRVPVGFVVCDDREGSERLLSDIAKSTLDAVEDHLRHSRDAHHGSGWPRSLTDRTRRILDRSAELVMEHRDDDPTPDVSSPGGSTAAFGTMLGRARMMIGRSGESSDGTPVGMSGIDDGRQSSLIARADRVRAHANLGTTTIERTLAAKGDPVRVGAVARSILRPVPLPPAAAADRGTLFHEWAADFLGAWIDGEVDERRSMVAAIDGEDSLDADERAWRHRLAQSPWARRRPLAAELPITAIVDGAPINGTIDAVFAGGLDDDGTDDDPSSSGEGRTATPPSTEAITIVDWKTGRRPTSADEIENRLVQLDIYRLLLSGQWGVPLRNIHATLYYLSQSDPRFRAIPANDRDESAVIAEIREGRRLSEQSER</sequence>
<feature type="compositionally biased region" description="Low complexity" evidence="15">
    <location>
        <begin position="174"/>
        <end position="185"/>
    </location>
</feature>
<evidence type="ECO:0000256" key="4">
    <source>
        <dbReference type="ARBA" id="ARBA00022801"/>
    </source>
</evidence>
<dbReference type="Pfam" id="PF00580">
    <property type="entry name" value="UvrD-helicase"/>
    <property type="match status" value="1"/>
</dbReference>
<dbReference type="GO" id="GO:0005829">
    <property type="term" value="C:cytosol"/>
    <property type="evidence" value="ECO:0007669"/>
    <property type="project" value="TreeGrafter"/>
</dbReference>
<dbReference type="GO" id="GO:0043138">
    <property type="term" value="F:3'-5' DNA helicase activity"/>
    <property type="evidence" value="ECO:0007669"/>
    <property type="project" value="UniProtKB-EC"/>
</dbReference>
<evidence type="ECO:0000256" key="11">
    <source>
        <dbReference type="ARBA" id="ARBA00034617"/>
    </source>
</evidence>
<evidence type="ECO:0000256" key="13">
    <source>
        <dbReference type="ARBA" id="ARBA00048988"/>
    </source>
</evidence>
<evidence type="ECO:0000256" key="8">
    <source>
        <dbReference type="ARBA" id="ARBA00023125"/>
    </source>
</evidence>
<organism evidence="18 19">
    <name type="scientific">Bifidobacterium minimum</name>
    <dbReference type="NCBI Taxonomy" id="1693"/>
    <lineage>
        <taxon>Bacteria</taxon>
        <taxon>Bacillati</taxon>
        <taxon>Actinomycetota</taxon>
        <taxon>Actinomycetes</taxon>
        <taxon>Bifidobacteriales</taxon>
        <taxon>Bifidobacteriaceae</taxon>
        <taxon>Bifidobacterium</taxon>
    </lineage>
</organism>
<feature type="domain" description="UvrD-like helicase ATP-binding" evidence="16">
    <location>
        <begin position="12"/>
        <end position="446"/>
    </location>
</feature>
<dbReference type="InterPro" id="IPR011604">
    <property type="entry name" value="PDDEXK-like_dom_sf"/>
</dbReference>
<evidence type="ECO:0000256" key="3">
    <source>
        <dbReference type="ARBA" id="ARBA00022763"/>
    </source>
</evidence>